<keyword evidence="3" id="KW-1185">Reference proteome</keyword>
<dbReference type="Proteomes" id="UP000026961">
    <property type="component" value="Chromosome 6"/>
</dbReference>
<feature type="region of interest" description="Disordered" evidence="1">
    <location>
        <begin position="1"/>
        <end position="24"/>
    </location>
</feature>
<proteinExistence type="predicted"/>
<reference evidence="2" key="1">
    <citation type="submission" date="2015-04" db="UniProtKB">
        <authorList>
            <consortium name="EnsemblPlants"/>
        </authorList>
    </citation>
    <scope>IDENTIFICATION</scope>
</reference>
<reference evidence="2" key="2">
    <citation type="submission" date="2018-05" db="EMBL/GenBank/DDBJ databases">
        <title>OgluRS3 (Oryza glumaepatula Reference Sequence Version 3).</title>
        <authorList>
            <person name="Zhang J."/>
            <person name="Kudrna D."/>
            <person name="Lee S."/>
            <person name="Talag J."/>
            <person name="Welchert J."/>
            <person name="Wing R.A."/>
        </authorList>
    </citation>
    <scope>NUCLEOTIDE SEQUENCE [LARGE SCALE GENOMIC DNA]</scope>
</reference>
<evidence type="ECO:0000256" key="1">
    <source>
        <dbReference type="SAM" id="MobiDB-lite"/>
    </source>
</evidence>
<dbReference type="EnsemblPlants" id="OGLUM06G03990.1">
    <property type="protein sequence ID" value="OGLUM06G03990.1"/>
    <property type="gene ID" value="OGLUM06G03990"/>
</dbReference>
<accession>A0A0E0A5D1</accession>
<protein>
    <submittedName>
        <fullName evidence="2">Uncharacterized protein</fullName>
    </submittedName>
</protein>
<organism evidence="2">
    <name type="scientific">Oryza glumipatula</name>
    <dbReference type="NCBI Taxonomy" id="40148"/>
    <lineage>
        <taxon>Eukaryota</taxon>
        <taxon>Viridiplantae</taxon>
        <taxon>Streptophyta</taxon>
        <taxon>Embryophyta</taxon>
        <taxon>Tracheophyta</taxon>
        <taxon>Spermatophyta</taxon>
        <taxon>Magnoliopsida</taxon>
        <taxon>Liliopsida</taxon>
        <taxon>Poales</taxon>
        <taxon>Poaceae</taxon>
        <taxon>BOP clade</taxon>
        <taxon>Oryzoideae</taxon>
        <taxon>Oryzeae</taxon>
        <taxon>Oryzinae</taxon>
        <taxon>Oryza</taxon>
    </lineage>
</organism>
<evidence type="ECO:0000313" key="2">
    <source>
        <dbReference type="EnsemblPlants" id="OGLUM06G03990.1"/>
    </source>
</evidence>
<dbReference type="AlphaFoldDB" id="A0A0E0A5D1"/>
<name>A0A0E0A5D1_9ORYZ</name>
<sequence>MIGQGRRDSATPSLGAEGGESFTSPAATRLCGVRFKCSMKCLTESGHGDSFAGEGIIELITPMVAKMEMLALISLIFEEKIKCLLRTGND</sequence>
<evidence type="ECO:0000313" key="3">
    <source>
        <dbReference type="Proteomes" id="UP000026961"/>
    </source>
</evidence>
<dbReference type="Gramene" id="OGLUM06G03990.1">
    <property type="protein sequence ID" value="OGLUM06G03990.1"/>
    <property type="gene ID" value="OGLUM06G03990"/>
</dbReference>